<comment type="subcellular location">
    <subcellularLocation>
        <location evidence="1">Nucleus</location>
    </subcellularLocation>
</comment>
<dbReference type="RefSeq" id="XP_017991820.1">
    <property type="nucleotide sequence ID" value="XM_018138166.1"/>
</dbReference>
<dbReference type="InterPro" id="IPR051183">
    <property type="entry name" value="U1_U11-U12_snRNP_70-35kDa"/>
</dbReference>
<dbReference type="GO" id="GO:0030619">
    <property type="term" value="F:U1 snRNA binding"/>
    <property type="evidence" value="ECO:0007669"/>
    <property type="project" value="TreeGrafter"/>
</dbReference>
<dbReference type="GO" id="GO:0071011">
    <property type="term" value="C:precatalytic spliceosome"/>
    <property type="evidence" value="ECO:0007669"/>
    <property type="project" value="TreeGrafter"/>
</dbReference>
<dbReference type="GO" id="GO:0005685">
    <property type="term" value="C:U1 snRNP"/>
    <property type="evidence" value="ECO:0007669"/>
    <property type="project" value="TreeGrafter"/>
</dbReference>
<dbReference type="InterPro" id="IPR035979">
    <property type="entry name" value="RBD_domain_sf"/>
</dbReference>
<keyword evidence="4" id="KW-0687">Ribonucleoprotein</keyword>
<dbReference type="SUPFAM" id="SSF54928">
    <property type="entry name" value="RNA-binding domain, RBD"/>
    <property type="match status" value="1"/>
</dbReference>
<dbReference type="VEuPathDB" id="FungiDB:Malapachy_3704"/>
<dbReference type="FunFam" id="3.30.70.330:FF:000132">
    <property type="entry name" value="Small nuclear ribonucleoprotein U11/U12 subunit 35"/>
    <property type="match status" value="1"/>
</dbReference>
<evidence type="ECO:0000256" key="6">
    <source>
        <dbReference type="SAM" id="MobiDB-lite"/>
    </source>
</evidence>
<dbReference type="Pfam" id="PF12220">
    <property type="entry name" value="U1snRNP70_N"/>
    <property type="match status" value="1"/>
</dbReference>
<evidence type="ECO:0000256" key="2">
    <source>
        <dbReference type="ARBA" id="ARBA00022884"/>
    </source>
</evidence>
<comment type="caution">
    <text evidence="8">The sequence shown here is derived from an EMBL/GenBank/DDBJ whole genome shotgun (WGS) entry which is preliminary data.</text>
</comment>
<keyword evidence="9" id="KW-1185">Reference proteome</keyword>
<dbReference type="EMBL" id="LGAV01000004">
    <property type="protein sequence ID" value="KOS14188.1"/>
    <property type="molecule type" value="Genomic_DNA"/>
</dbReference>
<protein>
    <submittedName>
        <fullName evidence="8">Rna-binding domain-containing protein</fullName>
    </submittedName>
</protein>
<dbReference type="SMART" id="SM00360">
    <property type="entry name" value="RRM"/>
    <property type="match status" value="1"/>
</dbReference>
<dbReference type="Pfam" id="PF00076">
    <property type="entry name" value="RRM_1"/>
    <property type="match status" value="1"/>
</dbReference>
<feature type="compositionally biased region" description="Basic and acidic residues" evidence="6">
    <location>
        <begin position="248"/>
        <end position="297"/>
    </location>
</feature>
<dbReference type="Proteomes" id="UP000037751">
    <property type="component" value="Unassembled WGS sequence"/>
</dbReference>
<dbReference type="GO" id="GO:0000398">
    <property type="term" value="P:mRNA splicing, via spliceosome"/>
    <property type="evidence" value="ECO:0007669"/>
    <property type="project" value="TreeGrafter"/>
</dbReference>
<dbReference type="AlphaFoldDB" id="A0A0M8MLV6"/>
<accession>A0A0M8MLV6</accession>
<gene>
    <name evidence="8" type="ORF">Malapachy_3704</name>
</gene>
<feature type="region of interest" description="Disordered" evidence="6">
    <location>
        <begin position="18"/>
        <end position="46"/>
    </location>
</feature>
<feature type="compositionally biased region" description="Basic and acidic residues" evidence="6">
    <location>
        <begin position="316"/>
        <end position="327"/>
    </location>
</feature>
<dbReference type="InterPro" id="IPR012677">
    <property type="entry name" value="Nucleotide-bd_a/b_plait_sf"/>
</dbReference>
<dbReference type="PANTHER" id="PTHR13952:SF5">
    <property type="entry name" value="U1 SMALL NUCLEAR RIBONUCLEOPROTEIN 70 KDA"/>
    <property type="match status" value="1"/>
</dbReference>
<dbReference type="GO" id="GO:0071004">
    <property type="term" value="C:U2-type prespliceosome"/>
    <property type="evidence" value="ECO:0007669"/>
    <property type="project" value="TreeGrafter"/>
</dbReference>
<reference evidence="8 9" key="1">
    <citation type="submission" date="2015-07" db="EMBL/GenBank/DDBJ databases">
        <title>Draft Genome Sequence of Malassezia furfur CBS1878 and Malassezia pachydermatis CBS1879.</title>
        <authorList>
            <person name="Triana S."/>
            <person name="Ohm R."/>
            <person name="Gonzalez A."/>
            <person name="DeCock H."/>
            <person name="Restrepo S."/>
            <person name="Celis A."/>
        </authorList>
    </citation>
    <scope>NUCLEOTIDE SEQUENCE [LARGE SCALE GENOMIC DNA]</scope>
    <source>
        <strain evidence="8 9">CBS 1879</strain>
    </source>
</reference>
<evidence type="ECO:0000256" key="3">
    <source>
        <dbReference type="ARBA" id="ARBA00023242"/>
    </source>
</evidence>
<evidence type="ECO:0000256" key="4">
    <source>
        <dbReference type="ARBA" id="ARBA00023274"/>
    </source>
</evidence>
<keyword evidence="2 5" id="KW-0694">RNA-binding</keyword>
<dbReference type="GeneID" id="28730042"/>
<evidence type="ECO:0000259" key="7">
    <source>
        <dbReference type="PROSITE" id="PS50102"/>
    </source>
</evidence>
<evidence type="ECO:0000313" key="8">
    <source>
        <dbReference type="EMBL" id="KOS14188.1"/>
    </source>
</evidence>
<evidence type="ECO:0000256" key="1">
    <source>
        <dbReference type="ARBA" id="ARBA00004123"/>
    </source>
</evidence>
<feature type="compositionally biased region" description="Basic and acidic residues" evidence="6">
    <location>
        <begin position="26"/>
        <end position="45"/>
    </location>
</feature>
<organism evidence="8 9">
    <name type="scientific">Malassezia pachydermatis</name>
    <dbReference type="NCBI Taxonomy" id="77020"/>
    <lineage>
        <taxon>Eukaryota</taxon>
        <taxon>Fungi</taxon>
        <taxon>Dikarya</taxon>
        <taxon>Basidiomycota</taxon>
        <taxon>Ustilaginomycotina</taxon>
        <taxon>Malasseziomycetes</taxon>
        <taxon>Malasseziales</taxon>
        <taxon>Malasseziaceae</taxon>
        <taxon>Malassezia</taxon>
    </lineage>
</organism>
<dbReference type="PANTHER" id="PTHR13952">
    <property type="entry name" value="U1 SMALL NUCLEAR RIBONUCLEOPROTEIN 70 KD"/>
    <property type="match status" value="1"/>
</dbReference>
<name>A0A0M8MLV6_9BASI</name>
<dbReference type="InterPro" id="IPR000504">
    <property type="entry name" value="RRM_dom"/>
</dbReference>
<feature type="region of interest" description="Disordered" evidence="6">
    <location>
        <begin position="205"/>
        <end position="327"/>
    </location>
</feature>
<keyword evidence="3" id="KW-0539">Nucleus</keyword>
<evidence type="ECO:0000313" key="9">
    <source>
        <dbReference type="Proteomes" id="UP000037751"/>
    </source>
</evidence>
<feature type="compositionally biased region" description="Gly residues" evidence="6">
    <location>
        <begin position="230"/>
        <end position="247"/>
    </location>
</feature>
<proteinExistence type="predicted"/>
<dbReference type="Gene3D" id="3.30.70.330">
    <property type="match status" value="1"/>
</dbReference>
<dbReference type="GO" id="GO:0003729">
    <property type="term" value="F:mRNA binding"/>
    <property type="evidence" value="ECO:0007669"/>
    <property type="project" value="TreeGrafter"/>
</dbReference>
<feature type="domain" description="RRM" evidence="7">
    <location>
        <begin position="119"/>
        <end position="197"/>
    </location>
</feature>
<dbReference type="STRING" id="77020.A0A0M8MLV6"/>
<dbReference type="OrthoDB" id="4207594at2759"/>
<dbReference type="PROSITE" id="PS50102">
    <property type="entry name" value="RRM"/>
    <property type="match status" value="1"/>
</dbReference>
<sequence length="327" mass="37253">MTHLLPPPLLRLFAPRPPLEYARPLPGDKDPNAKPRSRTAKDVAQRKIQPLEGIAAFLERARQEISQHVTDADDETDAIVTQTEIRREQKRRERAETQKRMREAYHPKEDTHAAGDPFKTLFVSRLSYDTTERDLAHEFDRYGPIENISIVRDLQGKSRGYAFILFERERDMRTAAYSRAEGLAIHGRRVLVDVERGRTVRDWKPMRLGGGLGGSTRKPKQKVVVDSFRGGRGGMRGGMRGGRGGRGSFRDRGGFRGGDRDRDRGGFRDRGSGGFRDRDRERDHGFRDRSYRDRDGLPDSNGPSTLSYGGPSYGRAYDDRAPKRPRY</sequence>
<evidence type="ECO:0000256" key="5">
    <source>
        <dbReference type="PROSITE-ProRule" id="PRU00176"/>
    </source>
</evidence>
<dbReference type="InterPro" id="IPR022023">
    <property type="entry name" value="U1snRNP70_N"/>
</dbReference>